<dbReference type="InterPro" id="IPR003959">
    <property type="entry name" value="ATPase_AAA_core"/>
</dbReference>
<dbReference type="PROSITE" id="PS00674">
    <property type="entry name" value="AAA"/>
    <property type="match status" value="1"/>
</dbReference>
<evidence type="ECO:0000256" key="4">
    <source>
        <dbReference type="ARBA" id="ARBA00023254"/>
    </source>
</evidence>
<protein>
    <submittedName>
        <fullName evidence="8">Pachytene checkpoint component Pch2</fullName>
    </submittedName>
</protein>
<evidence type="ECO:0000256" key="1">
    <source>
        <dbReference type="ARBA" id="ARBA00007271"/>
    </source>
</evidence>
<keyword evidence="2 5" id="KW-0547">Nucleotide-binding</keyword>
<evidence type="ECO:0000313" key="9">
    <source>
        <dbReference type="Proteomes" id="UP000774617"/>
    </source>
</evidence>
<feature type="domain" description="AAA+ ATPase" evidence="7">
    <location>
        <begin position="166"/>
        <end position="319"/>
    </location>
</feature>
<dbReference type="SMART" id="SM00382">
    <property type="entry name" value="AAA"/>
    <property type="match status" value="1"/>
</dbReference>
<gene>
    <name evidence="8" type="ORF">B0J12DRAFT_735925</name>
</gene>
<sequence length="447" mass="49481">MAAPTCEGVLHVEVRLRTTPFVRADDIRDDVAQWLLRKFECLSVGDCFTALENPEHNECIELIKVDGYSGPERKRVCFTTQEIALDVQLYRLYTNDNEDSGSASMIDEDDDVLKQLHLMPLPALSLDGLWESLIYPEHMHSDLLRLAARMLKMTRNRKVDKNLICWNGLFLLHGPPGSGKTTLCRGLAQKLKIRLGHVYLNGTLIEIHTEALFSKFFGESGKIVGQIFDRIEALADLDDETLLCIMIDEVETLVAPRENSAFGGEVADAMRVTNGVLTALDRLRNRPNVIVLCTSNITDAIDSAFMDRADVIQLVPDPGPDAVYGILRSSFNELIKQGILTSTAVCEPHESSSVTNDTDTDNNHDSTLQDPALFPSLGIVELMAAEDSSAMKLLNISKQCLGMSGRKLRKLPSKAVGLYTYSDQPSVEEVLEALQKTADKEKSVKTG</sequence>
<evidence type="ECO:0000259" key="7">
    <source>
        <dbReference type="SMART" id="SM00382"/>
    </source>
</evidence>
<comment type="similarity">
    <text evidence="1">Belongs to the AAA ATPase family. PCH2 subfamily.</text>
</comment>
<feature type="region of interest" description="Disordered" evidence="6">
    <location>
        <begin position="347"/>
        <end position="366"/>
    </location>
</feature>
<dbReference type="PANTHER" id="PTHR45991">
    <property type="entry name" value="PACHYTENE CHECKPOINT PROTEIN 2"/>
    <property type="match status" value="1"/>
</dbReference>
<comment type="caution">
    <text evidence="8">The sequence shown here is derived from an EMBL/GenBank/DDBJ whole genome shotgun (WGS) entry which is preliminary data.</text>
</comment>
<dbReference type="InterPro" id="IPR044539">
    <property type="entry name" value="Pch2-like"/>
</dbReference>
<dbReference type="InterPro" id="IPR058249">
    <property type="entry name" value="Pch2_C"/>
</dbReference>
<dbReference type="InterPro" id="IPR027417">
    <property type="entry name" value="P-loop_NTPase"/>
</dbReference>
<evidence type="ECO:0000256" key="3">
    <source>
        <dbReference type="ARBA" id="ARBA00022840"/>
    </source>
</evidence>
<dbReference type="SUPFAM" id="SSF52540">
    <property type="entry name" value="P-loop containing nucleoside triphosphate hydrolases"/>
    <property type="match status" value="1"/>
</dbReference>
<evidence type="ECO:0000256" key="2">
    <source>
        <dbReference type="ARBA" id="ARBA00022741"/>
    </source>
</evidence>
<dbReference type="InterPro" id="IPR003960">
    <property type="entry name" value="ATPase_AAA_CS"/>
</dbReference>
<keyword evidence="4" id="KW-0469">Meiosis</keyword>
<keyword evidence="9" id="KW-1185">Reference proteome</keyword>
<dbReference type="InterPro" id="IPR003593">
    <property type="entry name" value="AAA+_ATPase"/>
</dbReference>
<dbReference type="Pfam" id="PF00004">
    <property type="entry name" value="AAA"/>
    <property type="match status" value="1"/>
</dbReference>
<organism evidence="8 9">
    <name type="scientific">Macrophomina phaseolina</name>
    <dbReference type="NCBI Taxonomy" id="35725"/>
    <lineage>
        <taxon>Eukaryota</taxon>
        <taxon>Fungi</taxon>
        <taxon>Dikarya</taxon>
        <taxon>Ascomycota</taxon>
        <taxon>Pezizomycotina</taxon>
        <taxon>Dothideomycetes</taxon>
        <taxon>Dothideomycetes incertae sedis</taxon>
        <taxon>Botryosphaeriales</taxon>
        <taxon>Botryosphaeriaceae</taxon>
        <taxon>Macrophomina</taxon>
    </lineage>
</organism>
<dbReference type="PANTHER" id="PTHR45991:SF1">
    <property type="entry name" value="PACHYTENE CHECKPOINT PROTEIN 2 HOMOLOG"/>
    <property type="match status" value="1"/>
</dbReference>
<reference evidence="8 9" key="1">
    <citation type="journal article" date="2021" name="Nat. Commun.">
        <title>Genetic determinants of endophytism in the Arabidopsis root mycobiome.</title>
        <authorList>
            <person name="Mesny F."/>
            <person name="Miyauchi S."/>
            <person name="Thiergart T."/>
            <person name="Pickel B."/>
            <person name="Atanasova L."/>
            <person name="Karlsson M."/>
            <person name="Huettel B."/>
            <person name="Barry K.W."/>
            <person name="Haridas S."/>
            <person name="Chen C."/>
            <person name="Bauer D."/>
            <person name="Andreopoulos W."/>
            <person name="Pangilinan J."/>
            <person name="LaButti K."/>
            <person name="Riley R."/>
            <person name="Lipzen A."/>
            <person name="Clum A."/>
            <person name="Drula E."/>
            <person name="Henrissat B."/>
            <person name="Kohler A."/>
            <person name="Grigoriev I.V."/>
            <person name="Martin F.M."/>
            <person name="Hacquard S."/>
        </authorList>
    </citation>
    <scope>NUCLEOTIDE SEQUENCE [LARGE SCALE GENOMIC DNA]</scope>
    <source>
        <strain evidence="8 9">MPI-SDFR-AT-0080</strain>
    </source>
</reference>
<proteinExistence type="inferred from homology"/>
<dbReference type="Proteomes" id="UP000774617">
    <property type="component" value="Unassembled WGS sequence"/>
</dbReference>
<dbReference type="EMBL" id="JAGTJR010000003">
    <property type="protein sequence ID" value="KAH7062372.1"/>
    <property type="molecule type" value="Genomic_DNA"/>
</dbReference>
<keyword evidence="3 5" id="KW-0067">ATP-binding</keyword>
<name>A0ABQ8GQB6_9PEZI</name>
<accession>A0ABQ8GQB6</accession>
<evidence type="ECO:0000256" key="6">
    <source>
        <dbReference type="SAM" id="MobiDB-lite"/>
    </source>
</evidence>
<dbReference type="Gene3D" id="3.40.50.300">
    <property type="entry name" value="P-loop containing nucleotide triphosphate hydrolases"/>
    <property type="match status" value="1"/>
</dbReference>
<evidence type="ECO:0000256" key="5">
    <source>
        <dbReference type="RuleBase" id="RU003651"/>
    </source>
</evidence>
<dbReference type="Pfam" id="PF23563">
    <property type="entry name" value="TRIP13_N"/>
    <property type="match status" value="1"/>
</dbReference>
<dbReference type="Pfam" id="PF23242">
    <property type="entry name" value="AAA_lid_TRIP13_C"/>
    <property type="match status" value="1"/>
</dbReference>
<evidence type="ECO:0000313" key="8">
    <source>
        <dbReference type="EMBL" id="KAH7062372.1"/>
    </source>
</evidence>